<sequence>MTRRISPAQVAGLVAVSILLPLSGVLALLQATLDSTLLWAFSVVAGFTVAVLAVVTGLSIAKSLAESAADAALPTGPAEPTGPALPTGPAGPRS</sequence>
<evidence type="ECO:0000313" key="3">
    <source>
        <dbReference type="EMBL" id="MFF3665045.1"/>
    </source>
</evidence>
<evidence type="ECO:0000256" key="2">
    <source>
        <dbReference type="SAM" id="Phobius"/>
    </source>
</evidence>
<comment type="caution">
    <text evidence="3">The sequence shown here is derived from an EMBL/GenBank/DDBJ whole genome shotgun (WGS) entry which is preliminary data.</text>
</comment>
<proteinExistence type="predicted"/>
<dbReference type="Proteomes" id="UP001602013">
    <property type="component" value="Unassembled WGS sequence"/>
</dbReference>
<name>A0ABW6SJA0_9ACTN</name>
<evidence type="ECO:0008006" key="5">
    <source>
        <dbReference type="Google" id="ProtNLM"/>
    </source>
</evidence>
<organism evidence="3 4">
    <name type="scientific">Microtetraspora malaysiensis</name>
    <dbReference type="NCBI Taxonomy" id="161358"/>
    <lineage>
        <taxon>Bacteria</taxon>
        <taxon>Bacillati</taxon>
        <taxon>Actinomycetota</taxon>
        <taxon>Actinomycetes</taxon>
        <taxon>Streptosporangiales</taxon>
        <taxon>Streptosporangiaceae</taxon>
        <taxon>Microtetraspora</taxon>
    </lineage>
</organism>
<dbReference type="RefSeq" id="WP_387409066.1">
    <property type="nucleotide sequence ID" value="NZ_JBIASD010000003.1"/>
</dbReference>
<keyword evidence="2" id="KW-0812">Transmembrane</keyword>
<evidence type="ECO:0000313" key="4">
    <source>
        <dbReference type="Proteomes" id="UP001602013"/>
    </source>
</evidence>
<accession>A0ABW6SJA0</accession>
<dbReference type="EMBL" id="JBIASD010000003">
    <property type="protein sequence ID" value="MFF3665045.1"/>
    <property type="molecule type" value="Genomic_DNA"/>
</dbReference>
<keyword evidence="2" id="KW-0472">Membrane</keyword>
<keyword evidence="4" id="KW-1185">Reference proteome</keyword>
<reference evidence="3 4" key="1">
    <citation type="submission" date="2024-10" db="EMBL/GenBank/DDBJ databases">
        <title>The Natural Products Discovery Center: Release of the First 8490 Sequenced Strains for Exploring Actinobacteria Biosynthetic Diversity.</title>
        <authorList>
            <person name="Kalkreuter E."/>
            <person name="Kautsar S.A."/>
            <person name="Yang D."/>
            <person name="Bader C.D."/>
            <person name="Teijaro C.N."/>
            <person name="Fluegel L."/>
            <person name="Davis C.M."/>
            <person name="Simpson J.R."/>
            <person name="Lauterbach L."/>
            <person name="Steele A.D."/>
            <person name="Gui C."/>
            <person name="Meng S."/>
            <person name="Li G."/>
            <person name="Viehrig K."/>
            <person name="Ye F."/>
            <person name="Su P."/>
            <person name="Kiefer A.F."/>
            <person name="Nichols A."/>
            <person name="Cepeda A.J."/>
            <person name="Yan W."/>
            <person name="Fan B."/>
            <person name="Jiang Y."/>
            <person name="Adhikari A."/>
            <person name="Zheng C.-J."/>
            <person name="Schuster L."/>
            <person name="Cowan T.M."/>
            <person name="Smanski M.J."/>
            <person name="Chevrette M.G."/>
            <person name="De Carvalho L.P.S."/>
            <person name="Shen B."/>
        </authorList>
    </citation>
    <scope>NUCLEOTIDE SEQUENCE [LARGE SCALE GENOMIC DNA]</scope>
    <source>
        <strain evidence="3 4">NPDC002173</strain>
    </source>
</reference>
<protein>
    <recommendedName>
        <fullName evidence="5">Holin</fullName>
    </recommendedName>
</protein>
<keyword evidence="2" id="KW-1133">Transmembrane helix</keyword>
<feature type="region of interest" description="Disordered" evidence="1">
    <location>
        <begin position="71"/>
        <end position="94"/>
    </location>
</feature>
<evidence type="ECO:0000256" key="1">
    <source>
        <dbReference type="SAM" id="MobiDB-lite"/>
    </source>
</evidence>
<feature type="transmembrane region" description="Helical" evidence="2">
    <location>
        <begin position="37"/>
        <end position="58"/>
    </location>
</feature>
<gene>
    <name evidence="3" type="ORF">ACFYXI_05570</name>
</gene>